<evidence type="ECO:0000256" key="6">
    <source>
        <dbReference type="SAM" id="Phobius"/>
    </source>
</evidence>
<comment type="caution">
    <text evidence="8">The sequence shown here is derived from an EMBL/GenBank/DDBJ whole genome shotgun (WGS) entry which is preliminary data.</text>
</comment>
<reference evidence="8" key="1">
    <citation type="submission" date="2020-07" db="EMBL/GenBank/DDBJ databases">
        <title>The High-quality genome of the commercially important snow crab, Chionoecetes opilio.</title>
        <authorList>
            <person name="Jeong J.-H."/>
            <person name="Ryu S."/>
        </authorList>
    </citation>
    <scope>NUCLEOTIDE SEQUENCE</scope>
    <source>
        <strain evidence="8">MADBK_172401_WGS</strain>
        <tissue evidence="8">Digestive gland</tissue>
    </source>
</reference>
<keyword evidence="4 6" id="KW-0472">Membrane</keyword>
<evidence type="ECO:0000259" key="7">
    <source>
        <dbReference type="Pfam" id="PF01490"/>
    </source>
</evidence>
<feature type="domain" description="Amino acid transporter transmembrane" evidence="7">
    <location>
        <begin position="143"/>
        <end position="502"/>
    </location>
</feature>
<feature type="transmembrane region" description="Helical" evidence="6">
    <location>
        <begin position="365"/>
        <end position="385"/>
    </location>
</feature>
<proteinExistence type="predicted"/>
<evidence type="ECO:0000313" key="8">
    <source>
        <dbReference type="EMBL" id="KAG0724217.1"/>
    </source>
</evidence>
<feature type="transmembrane region" description="Helical" evidence="6">
    <location>
        <begin position="533"/>
        <end position="554"/>
    </location>
</feature>
<feature type="transmembrane region" description="Helical" evidence="6">
    <location>
        <begin position="473"/>
        <end position="494"/>
    </location>
</feature>
<evidence type="ECO:0000256" key="3">
    <source>
        <dbReference type="ARBA" id="ARBA00022989"/>
    </source>
</evidence>
<keyword evidence="9" id="KW-1185">Reference proteome</keyword>
<feature type="transmembrane region" description="Helical" evidence="6">
    <location>
        <begin position="405"/>
        <end position="426"/>
    </location>
</feature>
<dbReference type="Pfam" id="PF01490">
    <property type="entry name" value="Aa_trans"/>
    <property type="match status" value="1"/>
</dbReference>
<feature type="transmembrane region" description="Helical" evidence="6">
    <location>
        <begin position="335"/>
        <end position="353"/>
    </location>
</feature>
<comment type="subcellular location">
    <subcellularLocation>
        <location evidence="1">Membrane</location>
        <topology evidence="1">Multi-pass membrane protein</topology>
    </subcellularLocation>
</comment>
<feature type="transmembrane region" description="Helical" evidence="6">
    <location>
        <begin position="229"/>
        <end position="250"/>
    </location>
</feature>
<dbReference type="InterPro" id="IPR013057">
    <property type="entry name" value="AA_transpt_TM"/>
</dbReference>
<evidence type="ECO:0000256" key="2">
    <source>
        <dbReference type="ARBA" id="ARBA00022692"/>
    </source>
</evidence>
<gene>
    <name evidence="8" type="primary">AVT1D</name>
    <name evidence="8" type="ORF">GWK47_041104</name>
</gene>
<evidence type="ECO:0000256" key="4">
    <source>
        <dbReference type="ARBA" id="ARBA00023136"/>
    </source>
</evidence>
<dbReference type="OrthoDB" id="655540at2759"/>
<protein>
    <submittedName>
        <fullName evidence="8">Amino acid transporter AVT1D</fullName>
    </submittedName>
</protein>
<feature type="compositionally biased region" description="Polar residues" evidence="5">
    <location>
        <begin position="43"/>
        <end position="58"/>
    </location>
</feature>
<feature type="transmembrane region" description="Helical" evidence="6">
    <location>
        <begin position="447"/>
        <end position="467"/>
    </location>
</feature>
<dbReference type="GO" id="GO:0015179">
    <property type="term" value="F:L-amino acid transmembrane transporter activity"/>
    <property type="evidence" value="ECO:0007669"/>
    <property type="project" value="TreeGrafter"/>
</dbReference>
<name>A0A8J5CZM6_CHIOP</name>
<dbReference type="FunFam" id="1.20.1740.10:FF:000052">
    <property type="entry name" value="Lysine histidine transporter-like 3"/>
    <property type="match status" value="1"/>
</dbReference>
<feature type="region of interest" description="Disordered" evidence="5">
    <location>
        <begin position="24"/>
        <end position="61"/>
    </location>
</feature>
<dbReference type="AlphaFoldDB" id="A0A8J5CZM6"/>
<dbReference type="PANTHER" id="PTHR22950:SF703">
    <property type="entry name" value="AMINO ACID TRANSPORTER TRANSMEMBRANE DOMAIN-CONTAINING PROTEIN"/>
    <property type="match status" value="1"/>
</dbReference>
<feature type="transmembrane region" description="Helical" evidence="6">
    <location>
        <begin position="270"/>
        <end position="287"/>
    </location>
</feature>
<organism evidence="8 9">
    <name type="scientific">Chionoecetes opilio</name>
    <name type="common">Atlantic snow crab</name>
    <name type="synonym">Cancer opilio</name>
    <dbReference type="NCBI Taxonomy" id="41210"/>
    <lineage>
        <taxon>Eukaryota</taxon>
        <taxon>Metazoa</taxon>
        <taxon>Ecdysozoa</taxon>
        <taxon>Arthropoda</taxon>
        <taxon>Crustacea</taxon>
        <taxon>Multicrustacea</taxon>
        <taxon>Malacostraca</taxon>
        <taxon>Eumalacostraca</taxon>
        <taxon>Eucarida</taxon>
        <taxon>Decapoda</taxon>
        <taxon>Pleocyemata</taxon>
        <taxon>Brachyura</taxon>
        <taxon>Eubrachyura</taxon>
        <taxon>Majoidea</taxon>
        <taxon>Majidae</taxon>
        <taxon>Chionoecetes</taxon>
    </lineage>
</organism>
<keyword evidence="3 6" id="KW-1133">Transmembrane helix</keyword>
<keyword evidence="2 6" id="KW-0812">Transmembrane</keyword>
<dbReference type="EMBL" id="JACEEZ010007209">
    <property type="protein sequence ID" value="KAG0724217.1"/>
    <property type="molecule type" value="Genomic_DNA"/>
</dbReference>
<evidence type="ECO:0000256" key="1">
    <source>
        <dbReference type="ARBA" id="ARBA00004141"/>
    </source>
</evidence>
<dbReference type="GO" id="GO:0005774">
    <property type="term" value="C:vacuolar membrane"/>
    <property type="evidence" value="ECO:0007669"/>
    <property type="project" value="TreeGrafter"/>
</dbReference>
<dbReference type="PANTHER" id="PTHR22950">
    <property type="entry name" value="AMINO ACID TRANSPORTER"/>
    <property type="match status" value="1"/>
</dbReference>
<evidence type="ECO:0000313" key="9">
    <source>
        <dbReference type="Proteomes" id="UP000770661"/>
    </source>
</evidence>
<accession>A0A8J5CZM6</accession>
<feature type="transmembrane region" description="Helical" evidence="6">
    <location>
        <begin position="294"/>
        <end position="315"/>
    </location>
</feature>
<dbReference type="Proteomes" id="UP000770661">
    <property type="component" value="Unassembled WGS sequence"/>
</dbReference>
<feature type="transmembrane region" description="Helical" evidence="6">
    <location>
        <begin position="170"/>
        <end position="189"/>
    </location>
</feature>
<feature type="transmembrane region" description="Helical" evidence="6">
    <location>
        <begin position="142"/>
        <end position="164"/>
    </location>
</feature>
<evidence type="ECO:0000256" key="5">
    <source>
        <dbReference type="SAM" id="MobiDB-lite"/>
    </source>
</evidence>
<sequence>MTGQHAINLTIARCPPVIRYTRQSTLNSRTEGGSGRKGEVTGHSVTGNGVTSSNQHSLASHKDMEGASGHLLHPLSLAPPSSLSPNRLQARRHAMSTGLLAFSSHRVRRRRLRNRYKDRMGARKGFTVTPAPSLAGAQKQGLGMGMTGFFLIAQMAGAGFLALPRALADTGWLGIVMLPLFCVSVAFVGTRLGKSWVILEERWPQVYKGGARQPYMEIGYRSMGRAGRVVTRVCVLVKLFGTTTVHLILMAEMVAEVVQQKGGLCLTKCHLILIVAACLVPLTWLGTPKDLWQASLLAVAATLVAVVVIVVQIFMAQSNGMVAPPVYPNPSLYSFSLGFGSILFAFGGAAVFPTIQNDMRNREKFWQSVVLGFTGLITLYLPVALSGYLVIGDAVKSNILLSVKMTTAVVVAIAMQTVNLLCTFLLSSNPVYQAMEEVCGVGKRFGVGRCVLRTVIVVTQILIGLAVPNFGTILNLIGGSLITICTFVLPPVMYMRLVNDTSDKSWPKRSMPLFKTPFPPPAPRSIPPWERVVLVEAIVVGVVGGILSTLTAAYDLVETSFKSNCFTDFNHCGKD</sequence>